<dbReference type="EMBL" id="JBHUIO010000008">
    <property type="protein sequence ID" value="MFD2170967.1"/>
    <property type="molecule type" value="Genomic_DNA"/>
</dbReference>
<accession>A0ABW4ZY87</accession>
<dbReference type="InterPro" id="IPR010144">
    <property type="entry name" value="CRISPR-assoc_prot_Csd1-typ"/>
</dbReference>
<sequence>MLIQRLIQYADRLEKTPKYYEKKTVNWVIEVEPDGRAMGSAFLSMEKRFTKLVPFLSRAGTKINPILLYEKAEYALGFTAEEASEKDRAKAQEKHRGYLDLLAECAKQTGNADVLAVHRALSEIDHRKLWPPELKAGDWIVFQVDGRFPHDDVDVQTYWAEYRDRQKPTEGVTFTCIGCGQDCIPAQRHDLPIPIRGGHSKGAKLISANDRAYFSYGLENSLIAPTCEECATKYAKALIHLLSDEFSHVVHRDLSYVFWTKEKASYNIAGLVKNPEPKEVQEFLTLQKGKRTERVKTNQFYAAALSPYISRIVVRDWMETTLERVQESLVRWFRLQMVIGGGEERFFGTYTLAASLYRDANKEMESNVPMYFLNHAMHGKPLPSSLLLQAVQRCKAEQRVTAPRAVVMQLCLLQDATSEEEKLMKHEQQKRDPAFLCGQLFAHLDHVQQVAIGPNATLVDRYYGTASTAPASVFGFLVRNAQNHLGKIRKLRYNQYVNLNRVIGEVMDQIKDQIEDFPKLLKPEKQALFALGFYHQQQIRFKKAEKKVAGEE</sequence>
<protein>
    <submittedName>
        <fullName evidence="1">Type I-C CRISPR-associated protein Cas8c/Csd1</fullName>
    </submittedName>
</protein>
<gene>
    <name evidence="1" type="primary">cas8c</name>
    <name evidence="1" type="ORF">ACFSOY_13325</name>
</gene>
<dbReference type="Proteomes" id="UP001597343">
    <property type="component" value="Unassembled WGS sequence"/>
</dbReference>
<evidence type="ECO:0000313" key="1">
    <source>
        <dbReference type="EMBL" id="MFD2170967.1"/>
    </source>
</evidence>
<dbReference type="RefSeq" id="WP_386047392.1">
    <property type="nucleotide sequence ID" value="NZ_JBHUIO010000008.1"/>
</dbReference>
<name>A0ABW4ZY87_9BACL</name>
<keyword evidence="2" id="KW-1185">Reference proteome</keyword>
<organism evidence="1 2">
    <name type="scientific">Tumebacillus lipolyticus</name>
    <dbReference type="NCBI Taxonomy" id="1280370"/>
    <lineage>
        <taxon>Bacteria</taxon>
        <taxon>Bacillati</taxon>
        <taxon>Bacillota</taxon>
        <taxon>Bacilli</taxon>
        <taxon>Bacillales</taxon>
        <taxon>Alicyclobacillaceae</taxon>
        <taxon>Tumebacillus</taxon>
    </lineage>
</organism>
<reference evidence="2" key="1">
    <citation type="journal article" date="2019" name="Int. J. Syst. Evol. Microbiol.">
        <title>The Global Catalogue of Microorganisms (GCM) 10K type strain sequencing project: providing services to taxonomists for standard genome sequencing and annotation.</title>
        <authorList>
            <consortium name="The Broad Institute Genomics Platform"/>
            <consortium name="The Broad Institute Genome Sequencing Center for Infectious Disease"/>
            <person name="Wu L."/>
            <person name="Ma J."/>
        </authorList>
    </citation>
    <scope>NUCLEOTIDE SEQUENCE [LARGE SCALE GENOMIC DNA]</scope>
    <source>
        <strain evidence="2">CGMCC 1.13574</strain>
    </source>
</reference>
<proteinExistence type="predicted"/>
<evidence type="ECO:0000313" key="2">
    <source>
        <dbReference type="Proteomes" id="UP001597343"/>
    </source>
</evidence>
<dbReference type="NCBIfam" id="TIGR01863">
    <property type="entry name" value="cas_Csd1"/>
    <property type="match status" value="1"/>
</dbReference>
<comment type="caution">
    <text evidence="1">The sequence shown here is derived from an EMBL/GenBank/DDBJ whole genome shotgun (WGS) entry which is preliminary data.</text>
</comment>
<dbReference type="Pfam" id="PF09709">
    <property type="entry name" value="Cas_Csd1"/>
    <property type="match status" value="1"/>
</dbReference>